<dbReference type="InterPro" id="IPR001611">
    <property type="entry name" value="Leu-rich_rpt"/>
</dbReference>
<name>H2L8V4_ORYLA</name>
<evidence type="ECO:0000256" key="2">
    <source>
        <dbReference type="ARBA" id="ARBA00022737"/>
    </source>
</evidence>
<dbReference type="Proteomes" id="UP000001038">
    <property type="component" value="Chromosome 2"/>
</dbReference>
<evidence type="ECO:0000313" key="3">
    <source>
        <dbReference type="Ensembl" id="ENSORLP00000002286.2"/>
    </source>
</evidence>
<keyword evidence="1" id="KW-0433">Leucine-rich repeat</keyword>
<dbReference type="PANTHER" id="PTHR24106">
    <property type="entry name" value="NACHT, LRR AND CARD DOMAINS-CONTAINING"/>
    <property type="match status" value="1"/>
</dbReference>
<dbReference type="Gene3D" id="3.80.10.10">
    <property type="entry name" value="Ribonuclease Inhibitor"/>
    <property type="match status" value="1"/>
</dbReference>
<dbReference type="Bgee" id="ENSORLG00000001835">
    <property type="expression patterns" value="Expressed in pharyngeal gill and 6 other cell types or tissues"/>
</dbReference>
<evidence type="ECO:0000256" key="1">
    <source>
        <dbReference type="ARBA" id="ARBA00022614"/>
    </source>
</evidence>
<dbReference type="InterPro" id="IPR032675">
    <property type="entry name" value="LRR_dom_sf"/>
</dbReference>
<evidence type="ECO:0008006" key="5">
    <source>
        <dbReference type="Google" id="ProtNLM"/>
    </source>
</evidence>
<dbReference type="GeneTree" id="ENSGT01150000286911"/>
<dbReference type="InParanoid" id="H2L8V4"/>
<dbReference type="InterPro" id="IPR051261">
    <property type="entry name" value="NLR"/>
</dbReference>
<keyword evidence="4" id="KW-1185">Reference proteome</keyword>
<organism evidence="3 4">
    <name type="scientific">Oryzias latipes</name>
    <name type="common">Japanese rice fish</name>
    <name type="synonym">Japanese killifish</name>
    <dbReference type="NCBI Taxonomy" id="8090"/>
    <lineage>
        <taxon>Eukaryota</taxon>
        <taxon>Metazoa</taxon>
        <taxon>Chordata</taxon>
        <taxon>Craniata</taxon>
        <taxon>Vertebrata</taxon>
        <taxon>Euteleostomi</taxon>
        <taxon>Actinopterygii</taxon>
        <taxon>Neopterygii</taxon>
        <taxon>Teleostei</taxon>
        <taxon>Neoteleostei</taxon>
        <taxon>Acanthomorphata</taxon>
        <taxon>Ovalentaria</taxon>
        <taxon>Atherinomorphae</taxon>
        <taxon>Beloniformes</taxon>
        <taxon>Adrianichthyidae</taxon>
        <taxon>Oryziinae</taxon>
        <taxon>Oryzias</taxon>
    </lineage>
</organism>
<reference evidence="3" key="3">
    <citation type="submission" date="2025-09" db="UniProtKB">
        <authorList>
            <consortium name="Ensembl"/>
        </authorList>
    </citation>
    <scope>IDENTIFICATION</scope>
    <source>
        <strain evidence="3">Hd-rR</strain>
    </source>
</reference>
<proteinExistence type="predicted"/>
<dbReference type="HOGENOM" id="CLU_002274_4_0_1"/>
<evidence type="ECO:0000313" key="4">
    <source>
        <dbReference type="Proteomes" id="UP000001038"/>
    </source>
</evidence>
<accession>H2L8V4</accession>
<sequence>TFNTSQCFSLQEHRLFQLLSSNLFFWFRLESCSLSKIRCKALGSALKSNPSNLTELDLSLNKLKHLGFVHLHGFLESPDCRLQTLRLEDCRLSEISCKVLGSALESSLSKLTKLDLSRNTLQDSGALYLCGFLESPDCRLQTLRLEKCSLSKISCESLGSALKNSPSKLTELDLGMNNLQESDVQQFQDLVKSSICKLQTLRSVEGWSQSNCRFGSLSARPFVEVSLGKTLNPTLLQVVIGCCQCLAAETYP</sequence>
<dbReference type="PRINTS" id="PR00019">
    <property type="entry name" value="LEURICHRPT"/>
</dbReference>
<protein>
    <recommendedName>
        <fullName evidence="5">NACHT LRR and PYD domain-containing protein</fullName>
    </recommendedName>
</protein>
<dbReference type="Pfam" id="PF13516">
    <property type="entry name" value="LRR_6"/>
    <property type="match status" value="3"/>
</dbReference>
<dbReference type="SMART" id="SM00368">
    <property type="entry name" value="LRR_RI"/>
    <property type="match status" value="5"/>
</dbReference>
<dbReference type="PROSITE" id="PS51450">
    <property type="entry name" value="LRR"/>
    <property type="match status" value="1"/>
</dbReference>
<dbReference type="SUPFAM" id="SSF52047">
    <property type="entry name" value="RNI-like"/>
    <property type="match status" value="1"/>
</dbReference>
<keyword evidence="2" id="KW-0677">Repeat</keyword>
<dbReference type="Ensembl" id="ENSORLT00000002287.2">
    <property type="protein sequence ID" value="ENSORLP00000002286.2"/>
    <property type="gene ID" value="ENSORLG00000001835.2"/>
</dbReference>
<dbReference type="AlphaFoldDB" id="H2L8V4"/>
<reference evidence="3" key="2">
    <citation type="submission" date="2025-08" db="UniProtKB">
        <authorList>
            <consortium name="Ensembl"/>
        </authorList>
    </citation>
    <scope>IDENTIFICATION</scope>
    <source>
        <strain evidence="3">Hd-rR</strain>
    </source>
</reference>
<reference evidence="3 4" key="1">
    <citation type="journal article" date="2007" name="Nature">
        <title>The medaka draft genome and insights into vertebrate genome evolution.</title>
        <authorList>
            <person name="Kasahara M."/>
            <person name="Naruse K."/>
            <person name="Sasaki S."/>
            <person name="Nakatani Y."/>
            <person name="Qu W."/>
            <person name="Ahsan B."/>
            <person name="Yamada T."/>
            <person name="Nagayasu Y."/>
            <person name="Doi K."/>
            <person name="Kasai Y."/>
            <person name="Jindo T."/>
            <person name="Kobayashi D."/>
            <person name="Shimada A."/>
            <person name="Toyoda A."/>
            <person name="Kuroki Y."/>
            <person name="Fujiyama A."/>
            <person name="Sasaki T."/>
            <person name="Shimizu A."/>
            <person name="Asakawa S."/>
            <person name="Shimizu N."/>
            <person name="Hashimoto S."/>
            <person name="Yang J."/>
            <person name="Lee Y."/>
            <person name="Matsushima K."/>
            <person name="Sugano S."/>
            <person name="Sakaizumi M."/>
            <person name="Narita T."/>
            <person name="Ohishi K."/>
            <person name="Haga S."/>
            <person name="Ohta F."/>
            <person name="Nomoto H."/>
            <person name="Nogata K."/>
            <person name="Morishita T."/>
            <person name="Endo T."/>
            <person name="Shin-I T."/>
            <person name="Takeda H."/>
            <person name="Morishita S."/>
            <person name="Kohara Y."/>
        </authorList>
    </citation>
    <scope>NUCLEOTIDE SEQUENCE [LARGE SCALE GENOMIC DNA]</scope>
    <source>
        <strain evidence="3 4">Hd-rR</strain>
    </source>
</reference>